<dbReference type="SUPFAM" id="SSF50475">
    <property type="entry name" value="FMN-binding split barrel"/>
    <property type="match status" value="1"/>
</dbReference>
<dbReference type="EMBL" id="QWFX01000016">
    <property type="protein sequence ID" value="RIJ26605.1"/>
    <property type="molecule type" value="Genomic_DNA"/>
</dbReference>
<gene>
    <name evidence="2" type="ORF">D1223_16735</name>
</gene>
<dbReference type="Gene3D" id="2.30.110.10">
    <property type="entry name" value="Electron Transport, Fmn-binding Protein, Chain A"/>
    <property type="match status" value="1"/>
</dbReference>
<proteinExistence type="predicted"/>
<name>A0A399R988_9PROT</name>
<dbReference type="Proteomes" id="UP000266385">
    <property type="component" value="Unassembled WGS sequence"/>
</dbReference>
<organism evidence="2 3">
    <name type="scientific">Henriciella mobilis</name>
    <dbReference type="NCBI Taxonomy" id="2305467"/>
    <lineage>
        <taxon>Bacteria</taxon>
        <taxon>Pseudomonadati</taxon>
        <taxon>Pseudomonadota</taxon>
        <taxon>Alphaproteobacteria</taxon>
        <taxon>Hyphomonadales</taxon>
        <taxon>Hyphomonadaceae</taxon>
        <taxon>Henriciella</taxon>
    </lineage>
</organism>
<dbReference type="InterPro" id="IPR007396">
    <property type="entry name" value="TR_PAI2-type"/>
</dbReference>
<feature type="compositionally biased region" description="Low complexity" evidence="1">
    <location>
        <begin position="180"/>
        <end position="189"/>
    </location>
</feature>
<feature type="region of interest" description="Disordered" evidence="1">
    <location>
        <begin position="171"/>
        <end position="201"/>
    </location>
</feature>
<evidence type="ECO:0000313" key="3">
    <source>
        <dbReference type="Proteomes" id="UP000266385"/>
    </source>
</evidence>
<keyword evidence="3" id="KW-1185">Reference proteome</keyword>
<reference evidence="2 3" key="1">
    <citation type="submission" date="2018-08" db="EMBL/GenBank/DDBJ databases">
        <title>Henriciella mobilis sp. nov., isolated from seawater.</title>
        <authorList>
            <person name="Cheng H."/>
            <person name="Wu Y.-H."/>
            <person name="Xu X.-W."/>
            <person name="Guo L.-L."/>
        </authorList>
    </citation>
    <scope>NUCLEOTIDE SEQUENCE [LARGE SCALE GENOMIC DNA]</scope>
    <source>
        <strain evidence="2 3">JN25</strain>
    </source>
</reference>
<dbReference type="PANTHER" id="PTHR35802:SF1">
    <property type="entry name" value="PROTEASE SYNTHASE AND SPORULATION PROTEIN PAI 2"/>
    <property type="match status" value="1"/>
</dbReference>
<accession>A0A399R988</accession>
<protein>
    <submittedName>
        <fullName evidence="2">FMN-binding negative transcriptional regulator</fullName>
    </submittedName>
</protein>
<dbReference type="PANTHER" id="PTHR35802">
    <property type="entry name" value="PROTEASE SYNTHASE AND SPORULATION PROTEIN PAI 2"/>
    <property type="match status" value="1"/>
</dbReference>
<sequence>MHPAPAFLDTDRDRLLRRIEAWPFALVVGVTEGRARVAHTPVIRNNGETLRFHLARTNPACQAIIEARRALVVFTGPNDYISPDWYGMEDQVPTWNYLSVEAEGAVRPLDDDGAAVVLDTLSARFEEDLYPKPEWTRAKMSAGRFEAMLKGITAFEMAPERLEGITKIGQNKPDEARQRAGAALKAAGGDPTLSTMMERKS</sequence>
<dbReference type="OrthoDB" id="9794948at2"/>
<comment type="caution">
    <text evidence="2">The sequence shown here is derived from an EMBL/GenBank/DDBJ whole genome shotgun (WGS) entry which is preliminary data.</text>
</comment>
<dbReference type="AlphaFoldDB" id="A0A399R988"/>
<dbReference type="RefSeq" id="WP_119377498.1">
    <property type="nucleotide sequence ID" value="NZ_QWFX01000016.1"/>
</dbReference>
<dbReference type="Pfam" id="PF04299">
    <property type="entry name" value="FMN_bind_2"/>
    <property type="match status" value="1"/>
</dbReference>
<evidence type="ECO:0000313" key="2">
    <source>
        <dbReference type="EMBL" id="RIJ26605.1"/>
    </source>
</evidence>
<evidence type="ECO:0000256" key="1">
    <source>
        <dbReference type="SAM" id="MobiDB-lite"/>
    </source>
</evidence>
<dbReference type="PIRSF" id="PIRSF010372">
    <property type="entry name" value="PaiB"/>
    <property type="match status" value="1"/>
</dbReference>
<dbReference type="InterPro" id="IPR012349">
    <property type="entry name" value="Split_barrel_FMN-bd"/>
</dbReference>